<evidence type="ECO:0000313" key="2">
    <source>
        <dbReference type="EMBL" id="EWM53249.1"/>
    </source>
</evidence>
<dbReference type="EMBL" id="ATAX01000026">
    <property type="protein sequence ID" value="EWM53249.1"/>
    <property type="molecule type" value="Genomic_DNA"/>
</dbReference>
<accession>W7UP44</accession>
<feature type="transmembrane region" description="Helical" evidence="1">
    <location>
        <begin position="12"/>
        <end position="34"/>
    </location>
</feature>
<keyword evidence="1" id="KW-0812">Transmembrane</keyword>
<organism evidence="2 3">
    <name type="scientific">Ruminococcus flavefaciens 007c</name>
    <dbReference type="NCBI Taxonomy" id="1341157"/>
    <lineage>
        <taxon>Bacteria</taxon>
        <taxon>Bacillati</taxon>
        <taxon>Bacillota</taxon>
        <taxon>Clostridia</taxon>
        <taxon>Eubacteriales</taxon>
        <taxon>Oscillospiraceae</taxon>
        <taxon>Ruminococcus</taxon>
    </lineage>
</organism>
<comment type="caution">
    <text evidence="2">The sequence shown here is derived from an EMBL/GenBank/DDBJ whole genome shotgun (WGS) entry which is preliminary data.</text>
</comment>
<keyword evidence="3" id="KW-1185">Reference proteome</keyword>
<feature type="transmembrane region" description="Helical" evidence="1">
    <location>
        <begin position="99"/>
        <end position="122"/>
    </location>
</feature>
<evidence type="ECO:0000313" key="3">
    <source>
        <dbReference type="Proteomes" id="UP000019365"/>
    </source>
</evidence>
<reference evidence="2 3" key="1">
    <citation type="journal article" date="2014" name="PLoS ONE">
        <title>Rumen cellulosomics: divergent fiber-degrading strategies revealed by comparative genome-wide analysis of six ruminococcal strains.</title>
        <authorList>
            <person name="Dassa B."/>
            <person name="Borovok I."/>
            <person name="Ruimy-Israeli V."/>
            <person name="Lamed R."/>
            <person name="Flint H.J."/>
            <person name="Duncan S.H."/>
            <person name="Henrissat B."/>
            <person name="Coutinho P."/>
            <person name="Morrison M."/>
            <person name="Mosoni P."/>
            <person name="Yeoman C.J."/>
            <person name="White B.A."/>
            <person name="Bayer E.A."/>
        </authorList>
    </citation>
    <scope>NUCLEOTIDE SEQUENCE [LARGE SCALE GENOMIC DNA]</scope>
    <source>
        <strain evidence="2 3">007c</strain>
    </source>
</reference>
<dbReference type="AlphaFoldDB" id="W7UP44"/>
<dbReference type="Proteomes" id="UP000019365">
    <property type="component" value="Unassembled WGS sequence"/>
</dbReference>
<evidence type="ECO:0000256" key="1">
    <source>
        <dbReference type="SAM" id="Phobius"/>
    </source>
</evidence>
<protein>
    <submittedName>
        <fullName evidence="2">Uncharacterized protein</fullName>
    </submittedName>
</protein>
<name>W7UP44_RUMFL</name>
<feature type="transmembrane region" description="Helical" evidence="1">
    <location>
        <begin position="54"/>
        <end position="71"/>
    </location>
</feature>
<sequence>MRDMKGYKRKEFILRQVMCVFLALELCILIFLNMDRYFSTERIHFELIPIGRQVALLLLCVAAILLVAACCFSRRLYVLIELLHVPAAVYMLFKGYDKAEIIILLSLMLLRLTVYIIVFAAAKNADYRKHISAMVKEIGRSRNERH</sequence>
<dbReference type="PATRIC" id="fig|1341157.4.peg.2018"/>
<feature type="transmembrane region" description="Helical" evidence="1">
    <location>
        <begin position="76"/>
        <end position="93"/>
    </location>
</feature>
<keyword evidence="1" id="KW-0472">Membrane</keyword>
<proteinExistence type="predicted"/>
<keyword evidence="1" id="KW-1133">Transmembrane helix</keyword>
<gene>
    <name evidence="2" type="ORF">RF007C_09765</name>
</gene>